<dbReference type="EMBL" id="FR904517">
    <property type="protein sequence ID" value="CDQ65754.1"/>
    <property type="molecule type" value="Genomic_DNA"/>
</dbReference>
<accession>A0A060WL27</accession>
<gene>
    <name evidence="1" type="ORF">GSONMT00073838001</name>
</gene>
<evidence type="ECO:0000313" key="2">
    <source>
        <dbReference type="Proteomes" id="UP000193380"/>
    </source>
</evidence>
<dbReference type="PaxDb" id="8022-A0A060WL27"/>
<dbReference type="Proteomes" id="UP000193380">
    <property type="component" value="Unassembled WGS sequence"/>
</dbReference>
<reference evidence="1" key="1">
    <citation type="journal article" date="2014" name="Nat. Commun.">
        <title>The rainbow trout genome provides novel insights into evolution after whole-genome duplication in vertebrates.</title>
        <authorList>
            <person name="Berthelot C."/>
            <person name="Brunet F."/>
            <person name="Chalopin D."/>
            <person name="Juanchich A."/>
            <person name="Bernard M."/>
            <person name="Noel B."/>
            <person name="Bento P."/>
            <person name="Da Silva C."/>
            <person name="Labadie K."/>
            <person name="Alberti A."/>
            <person name="Aury J.M."/>
            <person name="Louis A."/>
            <person name="Dehais P."/>
            <person name="Bardou P."/>
            <person name="Montfort J."/>
            <person name="Klopp C."/>
            <person name="Cabau C."/>
            <person name="Gaspin C."/>
            <person name="Thorgaard G.H."/>
            <person name="Boussaha M."/>
            <person name="Quillet E."/>
            <person name="Guyomard R."/>
            <person name="Galiana D."/>
            <person name="Bobe J."/>
            <person name="Volff J.N."/>
            <person name="Genet C."/>
            <person name="Wincker P."/>
            <person name="Jaillon O."/>
            <person name="Roest Crollius H."/>
            <person name="Guiguen Y."/>
        </authorList>
    </citation>
    <scope>NUCLEOTIDE SEQUENCE [LARGE SCALE GENOMIC DNA]</scope>
</reference>
<evidence type="ECO:0000313" key="1">
    <source>
        <dbReference type="EMBL" id="CDQ65754.1"/>
    </source>
</evidence>
<proteinExistence type="predicted"/>
<protein>
    <submittedName>
        <fullName evidence="1">Uncharacterized protein</fullName>
    </submittedName>
</protein>
<sequence length="41" mass="4475">MPSSGWPSYAPSVLSLSWVQDQDSFPSNWDPGAGCRYCVPV</sequence>
<organism evidence="1 2">
    <name type="scientific">Oncorhynchus mykiss</name>
    <name type="common">Rainbow trout</name>
    <name type="synonym">Salmo gairdneri</name>
    <dbReference type="NCBI Taxonomy" id="8022"/>
    <lineage>
        <taxon>Eukaryota</taxon>
        <taxon>Metazoa</taxon>
        <taxon>Chordata</taxon>
        <taxon>Craniata</taxon>
        <taxon>Vertebrata</taxon>
        <taxon>Euteleostomi</taxon>
        <taxon>Actinopterygii</taxon>
        <taxon>Neopterygii</taxon>
        <taxon>Teleostei</taxon>
        <taxon>Protacanthopterygii</taxon>
        <taxon>Salmoniformes</taxon>
        <taxon>Salmonidae</taxon>
        <taxon>Salmoninae</taxon>
        <taxon>Oncorhynchus</taxon>
    </lineage>
</organism>
<reference evidence="1" key="2">
    <citation type="submission" date="2014-03" db="EMBL/GenBank/DDBJ databases">
        <authorList>
            <person name="Genoscope - CEA"/>
        </authorList>
    </citation>
    <scope>NUCLEOTIDE SEQUENCE</scope>
</reference>
<dbReference type="AlphaFoldDB" id="A0A060WL27"/>
<name>A0A060WL27_ONCMY</name>